<dbReference type="AlphaFoldDB" id="A0A2U8FST4"/>
<dbReference type="EMBL" id="CP029210">
    <property type="protein sequence ID" value="AWI54089.1"/>
    <property type="molecule type" value="Genomic_DNA"/>
</dbReference>
<dbReference type="PANTHER" id="PTHR38687:SF1">
    <property type="entry name" value="CELL DIVISION PROTEIN DEDD"/>
    <property type="match status" value="1"/>
</dbReference>
<dbReference type="RefSeq" id="WP_109037085.1">
    <property type="nucleotide sequence ID" value="NZ_CP029210.1"/>
</dbReference>
<dbReference type="SUPFAM" id="SSF110997">
    <property type="entry name" value="Sporulation related repeat"/>
    <property type="match status" value="1"/>
</dbReference>
<evidence type="ECO:0000256" key="1">
    <source>
        <dbReference type="SAM" id="MobiDB-lite"/>
    </source>
</evidence>
<name>A0A2U8FST4_9BURK</name>
<dbReference type="OrthoDB" id="9181370at2"/>
<dbReference type="GO" id="GO:0030428">
    <property type="term" value="C:cell septum"/>
    <property type="evidence" value="ECO:0007669"/>
    <property type="project" value="TreeGrafter"/>
</dbReference>
<dbReference type="Proteomes" id="UP000244892">
    <property type="component" value="Chromosome"/>
</dbReference>
<feature type="region of interest" description="Disordered" evidence="1">
    <location>
        <begin position="200"/>
        <end position="228"/>
    </location>
</feature>
<keyword evidence="2" id="KW-0472">Membrane</keyword>
<evidence type="ECO:0000313" key="4">
    <source>
        <dbReference type="EMBL" id="AWI54089.1"/>
    </source>
</evidence>
<dbReference type="GO" id="GO:0042834">
    <property type="term" value="F:peptidoglycan binding"/>
    <property type="evidence" value="ECO:0007669"/>
    <property type="project" value="InterPro"/>
</dbReference>
<reference evidence="4 5" key="1">
    <citation type="submission" date="2018-05" db="EMBL/GenBank/DDBJ databases">
        <title>complete genome sequence of Aquabacterium olei NBRC 110486.</title>
        <authorList>
            <person name="Tang B."/>
            <person name="Chang J."/>
            <person name="Zhang L."/>
            <person name="Yang H."/>
        </authorList>
    </citation>
    <scope>NUCLEOTIDE SEQUENCE [LARGE SCALE GENOMIC DNA]</scope>
    <source>
        <strain evidence="4 5">NBRC 110486</strain>
    </source>
</reference>
<dbReference type="KEGG" id="aon:DEH84_12180"/>
<evidence type="ECO:0000313" key="5">
    <source>
        <dbReference type="Proteomes" id="UP000244892"/>
    </source>
</evidence>
<dbReference type="GO" id="GO:0032153">
    <property type="term" value="C:cell division site"/>
    <property type="evidence" value="ECO:0007669"/>
    <property type="project" value="TreeGrafter"/>
</dbReference>
<keyword evidence="5" id="KW-1185">Reference proteome</keyword>
<organism evidence="4 5">
    <name type="scientific">Aquabacterium olei</name>
    <dbReference type="NCBI Taxonomy" id="1296669"/>
    <lineage>
        <taxon>Bacteria</taxon>
        <taxon>Pseudomonadati</taxon>
        <taxon>Pseudomonadota</taxon>
        <taxon>Betaproteobacteria</taxon>
        <taxon>Burkholderiales</taxon>
        <taxon>Aquabacterium</taxon>
    </lineage>
</organism>
<evidence type="ECO:0000259" key="3">
    <source>
        <dbReference type="PROSITE" id="PS51724"/>
    </source>
</evidence>
<dbReference type="InterPro" id="IPR036680">
    <property type="entry name" value="SPOR-like_sf"/>
</dbReference>
<dbReference type="Gene3D" id="3.30.70.1070">
    <property type="entry name" value="Sporulation related repeat"/>
    <property type="match status" value="1"/>
</dbReference>
<proteinExistence type="predicted"/>
<dbReference type="Pfam" id="PF05036">
    <property type="entry name" value="SPOR"/>
    <property type="match status" value="1"/>
</dbReference>
<dbReference type="PROSITE" id="PS51724">
    <property type="entry name" value="SPOR"/>
    <property type="match status" value="1"/>
</dbReference>
<feature type="domain" description="SPOR" evidence="3">
    <location>
        <begin position="227"/>
        <end position="305"/>
    </location>
</feature>
<dbReference type="InterPro" id="IPR052521">
    <property type="entry name" value="Cell_div_SPOR-domain"/>
</dbReference>
<gene>
    <name evidence="4" type="ORF">DEH84_12180</name>
</gene>
<feature type="compositionally biased region" description="Basic and acidic residues" evidence="1">
    <location>
        <begin position="123"/>
        <end position="165"/>
    </location>
</feature>
<dbReference type="InterPro" id="IPR007730">
    <property type="entry name" value="SPOR-like_dom"/>
</dbReference>
<keyword evidence="2" id="KW-1133">Transmembrane helix</keyword>
<feature type="compositionally biased region" description="Basic and acidic residues" evidence="1">
    <location>
        <begin position="200"/>
        <end position="216"/>
    </location>
</feature>
<feature type="transmembrane region" description="Helical" evidence="2">
    <location>
        <begin position="43"/>
        <end position="61"/>
    </location>
</feature>
<protein>
    <recommendedName>
        <fullName evidence="3">SPOR domain-containing protein</fullName>
    </recommendedName>
</protein>
<keyword evidence="2" id="KW-0812">Transmembrane</keyword>
<dbReference type="GO" id="GO:0032506">
    <property type="term" value="P:cytokinetic process"/>
    <property type="evidence" value="ECO:0007669"/>
    <property type="project" value="TreeGrafter"/>
</dbReference>
<evidence type="ECO:0000256" key="2">
    <source>
        <dbReference type="SAM" id="Phobius"/>
    </source>
</evidence>
<accession>A0A2U8FST4</accession>
<dbReference type="PANTHER" id="PTHR38687">
    <property type="entry name" value="CELL DIVISION PROTEIN DEDD-RELATED"/>
    <property type="match status" value="1"/>
</dbReference>
<feature type="region of interest" description="Disordered" evidence="1">
    <location>
        <begin position="113"/>
        <end position="176"/>
    </location>
</feature>
<sequence length="305" mass="32182">MSLSSFFQRLLRRGPAVQAPAAESLPPSQADIEATRTRARRRLIGMAVLVGAGVIGFPWLFETQPRPMSSEVEVVQAGAPRASGDPAPVSGRAVAGKVGVAGIVTPPSAEVVEPAPAAVEQEVTEREVVESPAETARDTAGAKEAERKQPEQKAAEQKSAAEKAADQAAAKRLAAEKEKAAEAARVRRLAEQKAADQKAAELKAAEQKAAERRQAEARAAASKPADKTDGGRYIVQVGAFGEAAKAQEVRQKVERLGIKTYTQVVETPDGKRIRVRIGPYADKAEAEKAMASLRKAGLGGNILTL</sequence>